<dbReference type="GO" id="GO:0005737">
    <property type="term" value="C:cytoplasm"/>
    <property type="evidence" value="ECO:0007669"/>
    <property type="project" value="UniProtKB-SubCell"/>
</dbReference>
<accession>A0A0W0YWG9</accession>
<comment type="subcellular location">
    <subcellularLocation>
        <location evidence="3">Cytoplasm</location>
    </subcellularLocation>
</comment>
<gene>
    <name evidence="3 4" type="primary">dtd</name>
    <name evidence="4" type="ORF">Lspi_2889</name>
</gene>
<dbReference type="GO" id="GO:0019478">
    <property type="term" value="P:D-amino acid catabolic process"/>
    <property type="evidence" value="ECO:0007669"/>
    <property type="project" value="UniProtKB-UniRule"/>
</dbReference>
<keyword evidence="3" id="KW-0820">tRNA-binding</keyword>
<name>A0A0W0YWG9_LEGSP</name>
<organism evidence="4 5">
    <name type="scientific">Legionella spiritensis</name>
    <dbReference type="NCBI Taxonomy" id="452"/>
    <lineage>
        <taxon>Bacteria</taxon>
        <taxon>Pseudomonadati</taxon>
        <taxon>Pseudomonadota</taxon>
        <taxon>Gammaproteobacteria</taxon>
        <taxon>Legionellales</taxon>
        <taxon>Legionellaceae</taxon>
        <taxon>Legionella</taxon>
    </lineage>
</organism>
<dbReference type="EC" id="3.1.1.96" evidence="3"/>
<comment type="catalytic activity">
    <reaction evidence="3">
        <text>glycyl-tRNA(Ala) + H2O = tRNA(Ala) + glycine + H(+)</text>
        <dbReference type="Rhea" id="RHEA:53744"/>
        <dbReference type="Rhea" id="RHEA-COMP:9657"/>
        <dbReference type="Rhea" id="RHEA-COMP:13640"/>
        <dbReference type="ChEBI" id="CHEBI:15377"/>
        <dbReference type="ChEBI" id="CHEBI:15378"/>
        <dbReference type="ChEBI" id="CHEBI:57305"/>
        <dbReference type="ChEBI" id="CHEBI:78442"/>
        <dbReference type="ChEBI" id="CHEBI:78522"/>
    </reaction>
</comment>
<dbReference type="GO" id="GO:0000049">
    <property type="term" value="F:tRNA binding"/>
    <property type="evidence" value="ECO:0007669"/>
    <property type="project" value="UniProtKB-UniRule"/>
</dbReference>
<dbReference type="AlphaFoldDB" id="A0A0W0YWG9"/>
<dbReference type="STRING" id="452.Lspi_2889"/>
<evidence type="ECO:0000256" key="3">
    <source>
        <dbReference type="HAMAP-Rule" id="MF_00518"/>
    </source>
</evidence>
<dbReference type="FunFam" id="3.50.80.10:FF:000001">
    <property type="entry name" value="D-aminoacyl-tRNA deacylase"/>
    <property type="match status" value="1"/>
</dbReference>
<keyword evidence="3" id="KW-0963">Cytoplasm</keyword>
<comment type="function">
    <text evidence="3">An aminoacyl-tRNA editing enzyme that deacylates mischarged D-aminoacyl-tRNAs. Also deacylates mischarged glycyl-tRNA(Ala), protecting cells against glycine mischarging by AlaRS. Acts via tRNA-based rather than protein-based catalysis; rejects L-amino acids rather than detecting D-amino acids in the active site. By recycling D-aminoacyl-tRNA to D-amino acids and free tRNA molecules, this enzyme counteracts the toxicity associated with the formation of D-aminoacyl-tRNA entities in vivo and helps enforce protein L-homochirality.</text>
</comment>
<dbReference type="EMBL" id="LNYX01000034">
    <property type="protein sequence ID" value="KTD61269.1"/>
    <property type="molecule type" value="Genomic_DNA"/>
</dbReference>
<keyword evidence="2 3" id="KW-0378">Hydrolase</keyword>
<dbReference type="GO" id="GO:0106026">
    <property type="term" value="F:Gly-tRNA(Ala) deacylase activity"/>
    <property type="evidence" value="ECO:0007669"/>
    <property type="project" value="UniProtKB-UniRule"/>
</dbReference>
<dbReference type="HAMAP" id="MF_00518">
    <property type="entry name" value="Deacylase_Dtd"/>
    <property type="match status" value="1"/>
</dbReference>
<keyword evidence="3" id="KW-0694">RNA-binding</keyword>
<dbReference type="Pfam" id="PF02580">
    <property type="entry name" value="Tyr_Deacylase"/>
    <property type="match status" value="1"/>
</dbReference>
<evidence type="ECO:0000256" key="2">
    <source>
        <dbReference type="ARBA" id="ARBA00022801"/>
    </source>
</evidence>
<evidence type="ECO:0000256" key="1">
    <source>
        <dbReference type="ARBA" id="ARBA00009673"/>
    </source>
</evidence>
<dbReference type="GO" id="GO:0043908">
    <property type="term" value="F:Ser(Gly)-tRNA(Ala) hydrolase activity"/>
    <property type="evidence" value="ECO:0007669"/>
    <property type="project" value="UniProtKB-UniRule"/>
</dbReference>
<dbReference type="PANTHER" id="PTHR10472:SF5">
    <property type="entry name" value="D-AMINOACYL-TRNA DEACYLASE 1"/>
    <property type="match status" value="1"/>
</dbReference>
<proteinExistence type="inferred from homology"/>
<comment type="similarity">
    <text evidence="1 3">Belongs to the DTD family.</text>
</comment>
<dbReference type="InterPro" id="IPR023509">
    <property type="entry name" value="DTD-like_sf"/>
</dbReference>
<comment type="domain">
    <text evidence="3">A Gly-cisPro motif from one monomer fits into the active site of the other monomer to allow specific chiral rejection of L-amino acids.</text>
</comment>
<dbReference type="Proteomes" id="UP000054877">
    <property type="component" value="Unassembled WGS sequence"/>
</dbReference>
<dbReference type="PANTHER" id="PTHR10472">
    <property type="entry name" value="D-TYROSYL-TRNA TYR DEACYLASE"/>
    <property type="match status" value="1"/>
</dbReference>
<evidence type="ECO:0000313" key="4">
    <source>
        <dbReference type="EMBL" id="KTD61269.1"/>
    </source>
</evidence>
<protein>
    <recommendedName>
        <fullName evidence="3">D-aminoacyl-tRNA deacylase</fullName>
        <shortName evidence="3">DTD</shortName>
        <ecNumber evidence="3">3.1.1.96</ecNumber>
    </recommendedName>
    <alternativeName>
        <fullName evidence="3">Gly-tRNA(Ala) deacylase</fullName>
        <ecNumber evidence="3">3.1.1.-</ecNumber>
    </alternativeName>
</protein>
<dbReference type="NCBIfam" id="TIGR00256">
    <property type="entry name" value="D-aminoacyl-tRNA deacylase"/>
    <property type="match status" value="1"/>
</dbReference>
<comment type="caution">
    <text evidence="4">The sequence shown here is derived from an EMBL/GenBank/DDBJ whole genome shotgun (WGS) entry which is preliminary data.</text>
</comment>
<dbReference type="EC" id="3.1.1.-" evidence="3"/>
<dbReference type="OrthoDB" id="9801395at2"/>
<comment type="subunit">
    <text evidence="3">Homodimer.</text>
</comment>
<sequence>MLTVIQRVLEARVEVSGHTVGEIASGMLILCGFEATDTSSTLNTMLDRCLNYRIFSDEAGKMNRNIKQTEGELLLVPQFTLVADTRKGLRPGFSKAAPPAQGKALFTELTTLARQRYCKVASGQFGADMQVYLCNDGPVTFVLSFQ</sequence>
<comment type="catalytic activity">
    <reaction evidence="3">
        <text>a D-aminoacyl-tRNA + H2O = a tRNA + a D-alpha-amino acid + H(+)</text>
        <dbReference type="Rhea" id="RHEA:13953"/>
        <dbReference type="Rhea" id="RHEA-COMP:10123"/>
        <dbReference type="Rhea" id="RHEA-COMP:10124"/>
        <dbReference type="ChEBI" id="CHEBI:15377"/>
        <dbReference type="ChEBI" id="CHEBI:15378"/>
        <dbReference type="ChEBI" id="CHEBI:59871"/>
        <dbReference type="ChEBI" id="CHEBI:78442"/>
        <dbReference type="ChEBI" id="CHEBI:79333"/>
        <dbReference type="EC" id="3.1.1.96"/>
    </reaction>
</comment>
<dbReference type="GO" id="GO:0051500">
    <property type="term" value="F:D-tyrosyl-tRNA(Tyr) deacylase activity"/>
    <property type="evidence" value="ECO:0007669"/>
    <property type="project" value="TreeGrafter"/>
</dbReference>
<dbReference type="SUPFAM" id="SSF69500">
    <property type="entry name" value="DTD-like"/>
    <property type="match status" value="1"/>
</dbReference>
<evidence type="ECO:0000313" key="5">
    <source>
        <dbReference type="Proteomes" id="UP000054877"/>
    </source>
</evidence>
<feature type="short sequence motif" description="Gly-cisPro motif, important for rejection of L-amino acids" evidence="3">
    <location>
        <begin position="137"/>
        <end position="138"/>
    </location>
</feature>
<dbReference type="RefSeq" id="WP_058484792.1">
    <property type="nucleotide sequence ID" value="NZ_CAAAII010000007.1"/>
</dbReference>
<dbReference type="PATRIC" id="fig|452.5.peg.3196"/>
<dbReference type="Gene3D" id="3.50.80.10">
    <property type="entry name" value="D-tyrosyl-tRNA(Tyr) deacylase"/>
    <property type="match status" value="1"/>
</dbReference>
<dbReference type="InterPro" id="IPR003732">
    <property type="entry name" value="Daa-tRNA_deacyls_DTD"/>
</dbReference>
<keyword evidence="5" id="KW-1185">Reference proteome</keyword>
<reference evidence="4 5" key="1">
    <citation type="submission" date="2015-11" db="EMBL/GenBank/DDBJ databases">
        <title>Genomic analysis of 38 Legionella species identifies large and diverse effector repertoires.</title>
        <authorList>
            <person name="Burstein D."/>
            <person name="Amaro F."/>
            <person name="Zusman T."/>
            <person name="Lifshitz Z."/>
            <person name="Cohen O."/>
            <person name="Gilbert J.A."/>
            <person name="Pupko T."/>
            <person name="Shuman H.A."/>
            <person name="Segal G."/>
        </authorList>
    </citation>
    <scope>NUCLEOTIDE SEQUENCE [LARGE SCALE GENOMIC DNA]</scope>
    <source>
        <strain evidence="4 5">Mt.St.Helens-9</strain>
    </source>
</reference>